<keyword evidence="5" id="KW-1185">Reference proteome</keyword>
<accession>A0A316II73</accession>
<keyword evidence="2" id="KW-0808">Transferase</keyword>
<dbReference type="RefSeq" id="WP_109721827.1">
    <property type="nucleotide sequence ID" value="NZ_MSZV01000001.1"/>
</dbReference>
<dbReference type="EMBL" id="QGHC01000001">
    <property type="protein sequence ID" value="PWK92773.1"/>
    <property type="molecule type" value="Genomic_DNA"/>
</dbReference>
<evidence type="ECO:0000256" key="2">
    <source>
        <dbReference type="ARBA" id="ARBA00022679"/>
    </source>
</evidence>
<dbReference type="Proteomes" id="UP000245812">
    <property type="component" value="Unassembled WGS sequence"/>
</dbReference>
<reference evidence="4 5" key="1">
    <citation type="submission" date="2018-05" db="EMBL/GenBank/DDBJ databases">
        <title>Genomic Encyclopedia of Type Strains, Phase IV (KMG-IV): sequencing the most valuable type-strain genomes for metagenomic binning, comparative biology and taxonomic classification.</title>
        <authorList>
            <person name="Goeker M."/>
        </authorList>
    </citation>
    <scope>NUCLEOTIDE SEQUENCE [LARGE SCALE GENOMIC DNA]</scope>
    <source>
        <strain evidence="4 5">DSM 14263</strain>
    </source>
</reference>
<dbReference type="Gene3D" id="3.40.50.150">
    <property type="entry name" value="Vaccinia Virus protein VP39"/>
    <property type="match status" value="1"/>
</dbReference>
<dbReference type="InterPro" id="IPR002941">
    <property type="entry name" value="DNA_methylase_N4/N6"/>
</dbReference>
<protein>
    <submittedName>
        <fullName evidence="4">DNA methylase</fullName>
    </submittedName>
</protein>
<evidence type="ECO:0000313" key="5">
    <source>
        <dbReference type="Proteomes" id="UP000245812"/>
    </source>
</evidence>
<dbReference type="InterPro" id="IPR029063">
    <property type="entry name" value="SAM-dependent_MTases_sf"/>
</dbReference>
<sequence>MKKDKQLDLLDVASETEVGAKKKKRTQGGVATSDVVMSAHFSGNADVFPQILALHVPEGAKIADTTYGSGVFWKKVDLSKYELLATDIAQGIDCRKLPYDSESLDAAVLDPPYMEGLLRASKEHKAGGGSHSAFRSYYSNGDETHGEGPKYHAAVVDLYYRAGEEAHRVLKPKGVYIVKCQDEVSANRQWLTHVEIINHYEKIGFYAKDIFVTMRLNASVSRLKKQVHARKNHSYFLVFVKVPKGKTVLQMKS</sequence>
<evidence type="ECO:0000259" key="3">
    <source>
        <dbReference type="Pfam" id="PF01555"/>
    </source>
</evidence>
<organism evidence="4 5">
    <name type="scientific">Fulvimonas soli</name>
    <dbReference type="NCBI Taxonomy" id="155197"/>
    <lineage>
        <taxon>Bacteria</taxon>
        <taxon>Pseudomonadati</taxon>
        <taxon>Pseudomonadota</taxon>
        <taxon>Gammaproteobacteria</taxon>
        <taxon>Lysobacterales</taxon>
        <taxon>Rhodanobacteraceae</taxon>
        <taxon>Fulvimonas</taxon>
    </lineage>
</organism>
<name>A0A316II73_9GAMM</name>
<dbReference type="SUPFAM" id="SSF53335">
    <property type="entry name" value="S-adenosyl-L-methionine-dependent methyltransferases"/>
    <property type="match status" value="1"/>
</dbReference>
<keyword evidence="1 4" id="KW-0489">Methyltransferase</keyword>
<dbReference type="OrthoDB" id="8781114at2"/>
<dbReference type="GO" id="GO:0008170">
    <property type="term" value="F:N-methyltransferase activity"/>
    <property type="evidence" value="ECO:0007669"/>
    <property type="project" value="InterPro"/>
</dbReference>
<evidence type="ECO:0000313" key="4">
    <source>
        <dbReference type="EMBL" id="PWK92773.1"/>
    </source>
</evidence>
<feature type="domain" description="DNA methylase N-4/N-6" evidence="3">
    <location>
        <begin position="105"/>
        <end position="245"/>
    </location>
</feature>
<evidence type="ECO:0000256" key="1">
    <source>
        <dbReference type="ARBA" id="ARBA00022603"/>
    </source>
</evidence>
<dbReference type="AlphaFoldDB" id="A0A316II73"/>
<dbReference type="Pfam" id="PF01555">
    <property type="entry name" value="N6_N4_Mtase"/>
    <property type="match status" value="1"/>
</dbReference>
<dbReference type="GO" id="GO:0003677">
    <property type="term" value="F:DNA binding"/>
    <property type="evidence" value="ECO:0007669"/>
    <property type="project" value="InterPro"/>
</dbReference>
<gene>
    <name evidence="4" type="ORF">C7456_101108</name>
</gene>
<proteinExistence type="predicted"/>
<dbReference type="GO" id="GO:0032259">
    <property type="term" value="P:methylation"/>
    <property type="evidence" value="ECO:0007669"/>
    <property type="project" value="UniProtKB-KW"/>
</dbReference>
<comment type="caution">
    <text evidence="4">The sequence shown here is derived from an EMBL/GenBank/DDBJ whole genome shotgun (WGS) entry which is preliminary data.</text>
</comment>